<accession>A0ABR2KEX0</accession>
<protein>
    <submittedName>
        <fullName evidence="1">Uncharacterized protein</fullName>
    </submittedName>
</protein>
<evidence type="ECO:0000313" key="2">
    <source>
        <dbReference type="Proteomes" id="UP001470230"/>
    </source>
</evidence>
<organism evidence="1 2">
    <name type="scientific">Tritrichomonas musculus</name>
    <dbReference type="NCBI Taxonomy" id="1915356"/>
    <lineage>
        <taxon>Eukaryota</taxon>
        <taxon>Metamonada</taxon>
        <taxon>Parabasalia</taxon>
        <taxon>Tritrichomonadida</taxon>
        <taxon>Tritrichomonadidae</taxon>
        <taxon>Tritrichomonas</taxon>
    </lineage>
</organism>
<reference evidence="1 2" key="1">
    <citation type="submission" date="2024-04" db="EMBL/GenBank/DDBJ databases">
        <title>Tritrichomonas musculus Genome.</title>
        <authorList>
            <person name="Alves-Ferreira E."/>
            <person name="Grigg M."/>
            <person name="Lorenzi H."/>
            <person name="Galac M."/>
        </authorList>
    </citation>
    <scope>NUCLEOTIDE SEQUENCE [LARGE SCALE GENOMIC DNA]</scope>
    <source>
        <strain evidence="1 2">EAF2021</strain>
    </source>
</reference>
<proteinExistence type="predicted"/>
<keyword evidence="2" id="KW-1185">Reference proteome</keyword>
<dbReference type="EMBL" id="JAPFFF010000005">
    <property type="protein sequence ID" value="KAK8889680.1"/>
    <property type="molecule type" value="Genomic_DNA"/>
</dbReference>
<sequence length="117" mass="13980">MILRRSFYYCNESNNDDKAYSFNICNLLNKRKTDFSLDKFKKKIKFNEPNAFRVNKLPNLFFIIFCYSLFIQHASCNNSIGKIDGFERNYSLCIEHNHAKLVIWKPKGQFTFMIFLP</sequence>
<dbReference type="Proteomes" id="UP001470230">
    <property type="component" value="Unassembled WGS sequence"/>
</dbReference>
<comment type="caution">
    <text evidence="1">The sequence shown here is derived from an EMBL/GenBank/DDBJ whole genome shotgun (WGS) entry which is preliminary data.</text>
</comment>
<gene>
    <name evidence="1" type="ORF">M9Y10_034433</name>
</gene>
<name>A0ABR2KEX0_9EUKA</name>
<evidence type="ECO:0000313" key="1">
    <source>
        <dbReference type="EMBL" id="KAK8889680.1"/>
    </source>
</evidence>